<dbReference type="EMBL" id="PYFQ01000013">
    <property type="protein sequence ID" value="PSK35769.1"/>
    <property type="molecule type" value="Genomic_DNA"/>
</dbReference>
<gene>
    <name evidence="1" type="ORF">C7M61_004250</name>
</gene>
<accession>A0A2P7YII3</accession>
<evidence type="ECO:0000313" key="2">
    <source>
        <dbReference type="Proteomes" id="UP000241107"/>
    </source>
</evidence>
<sequence>MAPPVVVHSRAEVQLQFAEQLKNPEKYKCQLKSLTQNECTYKILEEGYEFVCLPFKRVFQRCLVPETKTINGKKHHSERWINIEVTDAQTNNSRRVKYGPDIEKFLQVEKETYKWLEEHGVPDSIPERAKE</sequence>
<dbReference type="InterPro" id="IPR024645">
    <property type="entry name" value="Mitochondr_Som1"/>
</dbReference>
<dbReference type="Pfam" id="PF11093">
    <property type="entry name" value="Mitochondr_Som1"/>
    <property type="match status" value="1"/>
</dbReference>
<keyword evidence="2" id="KW-1185">Reference proteome</keyword>
<dbReference type="VEuPathDB" id="FungiDB:C7M61_004250"/>
<reference evidence="1 2" key="1">
    <citation type="submission" date="2018-03" db="EMBL/GenBank/DDBJ databases">
        <title>Candida pseudohaemulonii genome assembly and annotation.</title>
        <authorList>
            <person name="Munoz J.F."/>
            <person name="Gade L.G."/>
            <person name="Chow N.A."/>
            <person name="Litvintseva A.P."/>
            <person name="Loparev V.N."/>
            <person name="Cuomo C.A."/>
        </authorList>
    </citation>
    <scope>NUCLEOTIDE SEQUENCE [LARGE SCALE GENOMIC DNA]</scope>
    <source>
        <strain evidence="1 2">B12108</strain>
    </source>
</reference>
<dbReference type="AlphaFoldDB" id="A0A2P7YII3"/>
<proteinExistence type="predicted"/>
<protein>
    <submittedName>
        <fullName evidence="1">Uncharacterized protein</fullName>
    </submittedName>
</protein>
<evidence type="ECO:0000313" key="1">
    <source>
        <dbReference type="EMBL" id="PSK35769.1"/>
    </source>
</evidence>
<dbReference type="OrthoDB" id="3983163at2759"/>
<organism evidence="1 2">
    <name type="scientific">Candidozyma pseudohaemuli</name>
    <dbReference type="NCBI Taxonomy" id="418784"/>
    <lineage>
        <taxon>Eukaryota</taxon>
        <taxon>Fungi</taxon>
        <taxon>Dikarya</taxon>
        <taxon>Ascomycota</taxon>
        <taxon>Saccharomycotina</taxon>
        <taxon>Pichiomycetes</taxon>
        <taxon>Metschnikowiaceae</taxon>
        <taxon>Candidozyma</taxon>
    </lineage>
</organism>
<dbReference type="GeneID" id="36567638"/>
<dbReference type="RefSeq" id="XP_024712242.1">
    <property type="nucleotide sequence ID" value="XM_024859573.1"/>
</dbReference>
<name>A0A2P7YII3_9ASCO</name>
<dbReference type="Proteomes" id="UP000241107">
    <property type="component" value="Unassembled WGS sequence"/>
</dbReference>
<dbReference type="GO" id="GO:0042720">
    <property type="term" value="C:mitochondrial inner membrane peptidase complex"/>
    <property type="evidence" value="ECO:0007669"/>
    <property type="project" value="InterPro"/>
</dbReference>
<comment type="caution">
    <text evidence="1">The sequence shown here is derived from an EMBL/GenBank/DDBJ whole genome shotgun (WGS) entry which is preliminary data.</text>
</comment>